<keyword evidence="2" id="KW-1185">Reference proteome</keyword>
<comment type="caution">
    <text evidence="1">The sequence shown here is derived from an EMBL/GenBank/DDBJ whole genome shotgun (WGS) entry which is preliminary data.</text>
</comment>
<proteinExistence type="predicted"/>
<evidence type="ECO:0000313" key="1">
    <source>
        <dbReference type="EMBL" id="KAH0626533.1"/>
    </source>
</evidence>
<reference evidence="1 2" key="1">
    <citation type="journal article" date="2022" name="Gigascience">
        <title>A chromosome-level genome assembly and annotation of the desert horned lizard, Phrynosoma platyrhinos, provides insight into chromosomal rearrangements among reptiles.</title>
        <authorList>
            <person name="Koochekian N."/>
            <person name="Ascanio A."/>
            <person name="Farleigh K."/>
            <person name="Card D.C."/>
            <person name="Schield D.R."/>
            <person name="Castoe T.A."/>
            <person name="Jezkova T."/>
        </authorList>
    </citation>
    <scope>NUCLEOTIDE SEQUENCE [LARGE SCALE GENOMIC DNA]</scope>
    <source>
        <strain evidence="1">NK-2021</strain>
    </source>
</reference>
<dbReference type="Proteomes" id="UP000826234">
    <property type="component" value="Unassembled WGS sequence"/>
</dbReference>
<protein>
    <submittedName>
        <fullName evidence="1">Uncharacterized protein</fullName>
    </submittedName>
</protein>
<sequence>MMEEPVAYQVGPMLVCLNDSCTKTVLPGHGYSLILFSPHLDSVRYVLCDQAQTRLAATNWSQPFRTR</sequence>
<name>A0ABQ7TAA2_PHRPL</name>
<feature type="non-terminal residue" evidence="1">
    <location>
        <position position="67"/>
    </location>
</feature>
<evidence type="ECO:0000313" key="2">
    <source>
        <dbReference type="Proteomes" id="UP000826234"/>
    </source>
</evidence>
<accession>A0ABQ7TAA2</accession>
<gene>
    <name evidence="1" type="ORF">JD844_001572</name>
</gene>
<dbReference type="EMBL" id="JAIPUX010000521">
    <property type="protein sequence ID" value="KAH0626533.1"/>
    <property type="molecule type" value="Genomic_DNA"/>
</dbReference>
<organism evidence="1 2">
    <name type="scientific">Phrynosoma platyrhinos</name>
    <name type="common">Desert horned lizard</name>
    <dbReference type="NCBI Taxonomy" id="52577"/>
    <lineage>
        <taxon>Eukaryota</taxon>
        <taxon>Metazoa</taxon>
        <taxon>Chordata</taxon>
        <taxon>Craniata</taxon>
        <taxon>Vertebrata</taxon>
        <taxon>Euteleostomi</taxon>
        <taxon>Lepidosauria</taxon>
        <taxon>Squamata</taxon>
        <taxon>Bifurcata</taxon>
        <taxon>Unidentata</taxon>
        <taxon>Episquamata</taxon>
        <taxon>Toxicofera</taxon>
        <taxon>Iguania</taxon>
        <taxon>Phrynosomatidae</taxon>
        <taxon>Phrynosomatinae</taxon>
        <taxon>Phrynosoma</taxon>
    </lineage>
</organism>